<feature type="region of interest" description="Disordered" evidence="3">
    <location>
        <begin position="143"/>
        <end position="171"/>
    </location>
</feature>
<dbReference type="CDD" id="cd03062">
    <property type="entry name" value="TRX_Fd_Sucrase"/>
    <property type="match status" value="1"/>
</dbReference>
<dbReference type="PANTHER" id="PTHR31902">
    <property type="entry name" value="ACTIN PATCHES DISTAL PROTEIN 1"/>
    <property type="match status" value="1"/>
</dbReference>
<dbReference type="PANTHER" id="PTHR31902:SF7">
    <property type="entry name" value="ALTERED INHERITANCE OF MITOCHONDRIA PROTEIN 32"/>
    <property type="match status" value="1"/>
</dbReference>
<evidence type="ECO:0000313" key="4">
    <source>
        <dbReference type="EMBL" id="EAA31970.3"/>
    </source>
</evidence>
<reference evidence="4 5" key="1">
    <citation type="journal article" date="2003" name="Nature">
        <title>The genome sequence of the filamentous fungus Neurospora crassa.</title>
        <authorList>
            <person name="Galagan J.E."/>
            <person name="Calvo S.E."/>
            <person name="Borkovich K.A."/>
            <person name="Selker E.U."/>
            <person name="Read N.D."/>
            <person name="Jaffe D."/>
            <person name="FitzHugh W."/>
            <person name="Ma L.J."/>
            <person name="Smirnov S."/>
            <person name="Purcell S."/>
            <person name="Rehman B."/>
            <person name="Elkins T."/>
            <person name="Engels R."/>
            <person name="Wang S."/>
            <person name="Nielsen C.B."/>
            <person name="Butler J."/>
            <person name="Endrizzi M."/>
            <person name="Qui D."/>
            <person name="Ianakiev P."/>
            <person name="Bell-Pedersen D."/>
            <person name="Nelson M.A."/>
            <person name="Werner-Washburne M."/>
            <person name="Selitrennikoff C.P."/>
            <person name="Kinsey J.A."/>
            <person name="Braun E.L."/>
            <person name="Zelter A."/>
            <person name="Schulte U."/>
            <person name="Kothe G.O."/>
            <person name="Jedd G."/>
            <person name="Mewes W."/>
            <person name="Staben C."/>
            <person name="Marcotte E."/>
            <person name="Greenberg D."/>
            <person name="Roy A."/>
            <person name="Foley K."/>
            <person name="Naylor J."/>
            <person name="Stange-Thomann N."/>
            <person name="Barrett R."/>
            <person name="Gnerre S."/>
            <person name="Kamal M."/>
            <person name="Kamvysselis M."/>
            <person name="Mauceli E."/>
            <person name="Bielke C."/>
            <person name="Rudd S."/>
            <person name="Frishman D."/>
            <person name="Krystofova S."/>
            <person name="Rasmussen C."/>
            <person name="Metzenberg R.L."/>
            <person name="Perkins D.D."/>
            <person name="Kroken S."/>
            <person name="Cogoni C."/>
            <person name="Macino G."/>
            <person name="Catcheside D."/>
            <person name="Li W."/>
            <person name="Pratt R.J."/>
            <person name="Osmani S.A."/>
            <person name="DeSouza C.P."/>
            <person name="Glass L."/>
            <person name="Orbach M.J."/>
            <person name="Berglund J.A."/>
            <person name="Voelker R."/>
            <person name="Yarden O."/>
            <person name="Plamann M."/>
            <person name="Seiler S."/>
            <person name="Dunlap J."/>
            <person name="Radford A."/>
            <person name="Aramayo R."/>
            <person name="Natvig D.O."/>
            <person name="Alex L.A."/>
            <person name="Mannhaupt G."/>
            <person name="Ebbole D.J."/>
            <person name="Freitag M."/>
            <person name="Paulsen I."/>
            <person name="Sachs M.S."/>
            <person name="Lander E.S."/>
            <person name="Nusbaum C."/>
            <person name="Birren B."/>
        </authorList>
    </citation>
    <scope>NUCLEOTIDE SEQUENCE [LARGE SCALE GENOMIC DNA]</scope>
    <source>
        <strain evidence="5">ATCC 24698 / 74-OR23-1A / CBS 708.71 / DSM 1257 / FGSC 987</strain>
    </source>
</reference>
<evidence type="ECO:0000256" key="2">
    <source>
        <dbReference type="ARBA" id="ARBA00040895"/>
    </source>
</evidence>
<dbReference type="Gene3D" id="3.40.30.10">
    <property type="entry name" value="Glutaredoxin"/>
    <property type="match status" value="1"/>
</dbReference>
<dbReference type="EMBL" id="CM002240">
    <property type="protein sequence ID" value="EAA31970.3"/>
    <property type="molecule type" value="Genomic_DNA"/>
</dbReference>
<dbReference type="InParanoid" id="Q1K7F8"/>
<dbReference type="InterPro" id="IPR036249">
    <property type="entry name" value="Thioredoxin-like_sf"/>
</dbReference>
<dbReference type="STRING" id="367110.Q1K7F8"/>
<dbReference type="Pfam" id="PF06999">
    <property type="entry name" value="Suc_Fer-like"/>
    <property type="match status" value="1"/>
</dbReference>
<proteinExistence type="inferred from homology"/>
<dbReference type="GeneID" id="3877334"/>
<evidence type="ECO:0000313" key="5">
    <source>
        <dbReference type="Proteomes" id="UP000001805"/>
    </source>
</evidence>
<organism evidence="4 5">
    <name type="scientific">Neurospora crassa (strain ATCC 24698 / 74-OR23-1A / CBS 708.71 / DSM 1257 / FGSC 987)</name>
    <dbReference type="NCBI Taxonomy" id="367110"/>
    <lineage>
        <taxon>Eukaryota</taxon>
        <taxon>Fungi</taxon>
        <taxon>Dikarya</taxon>
        <taxon>Ascomycota</taxon>
        <taxon>Pezizomycotina</taxon>
        <taxon>Sordariomycetes</taxon>
        <taxon>Sordariomycetidae</taxon>
        <taxon>Sordariales</taxon>
        <taxon>Sordariaceae</taxon>
        <taxon>Neurospora</taxon>
    </lineage>
</organism>
<dbReference type="VEuPathDB" id="FungiDB:NCU03817"/>
<protein>
    <recommendedName>
        <fullName evidence="2">Altered inheritance of mitochondria protein 32</fullName>
    </recommendedName>
</protein>
<dbReference type="RefSeq" id="XP_961206.3">
    <property type="nucleotide sequence ID" value="XM_956113.3"/>
</dbReference>
<dbReference type="Proteomes" id="UP000001805">
    <property type="component" value="Chromosome 2, Linkage Group V"/>
</dbReference>
<dbReference type="OrthoDB" id="10253744at2759"/>
<keyword evidence="5" id="KW-1185">Reference proteome</keyword>
<dbReference type="KEGG" id="ncr:NCU03817"/>
<evidence type="ECO:0000256" key="1">
    <source>
        <dbReference type="ARBA" id="ARBA00038208"/>
    </source>
</evidence>
<dbReference type="HOGENOM" id="CLU_044499_0_0_1"/>
<accession>Q1K7F8</accession>
<name>Q1K7F8_NEUCR</name>
<evidence type="ECO:0000256" key="3">
    <source>
        <dbReference type="SAM" id="MobiDB-lite"/>
    </source>
</evidence>
<dbReference type="InterPro" id="IPR009737">
    <property type="entry name" value="Aim32/Apd1-like"/>
</dbReference>
<dbReference type="PaxDb" id="5141-EFNCRP00000003342"/>
<gene>
    <name evidence="4" type="ORF">NCU03817</name>
</gene>
<dbReference type="SUPFAM" id="SSF52833">
    <property type="entry name" value="Thioredoxin-like"/>
    <property type="match status" value="1"/>
</dbReference>
<sequence length="398" mass="43073">MLLLRPLRQTSRVATAALSASTTRACAQRSSNVAPFFRRTYAARGAPAAFPTIDTCPSPTCSCAPTPSFPEGFEIDHTTPLNGLMPNHAQQVLICTGKDDWPSKIEDDDNGQNHAAMLRDLIGRGGPYSDPFHNISVLNVSFPPSSSSPSSASSSPADQEEATNTTTTPPKTTSIYLLPDFKYVPSLSSDPNHVKALVKAHLLPEKLHPVHNHSPPAKREALLRDPSYGDMLPGGVRDIRNEVIVLICGHGGRDQRCGVYGPLLRSEFETRLAEQGQQQQQQKQQQGPGIEVLKGAAEKAVVDLEKKKGVWGARVGLISHIGGHKFAGNVIVYIPPGLKSYDDSDVPHPLAGHGIWYGRVEPKHVEGIVQETIKKGNVIKELFRGGIKQGGEILRLPL</sequence>
<dbReference type="AlphaFoldDB" id="Q1K7F8"/>
<comment type="similarity">
    <text evidence="1">Belongs to the AIM32 family.</text>
</comment>